<dbReference type="EMBL" id="LWDP01000105">
    <property type="protein sequence ID" value="ORD93340.1"/>
    <property type="molecule type" value="Genomic_DNA"/>
</dbReference>
<protein>
    <submittedName>
        <fullName evidence="2">Uncharacterized protein</fullName>
    </submittedName>
</protein>
<proteinExistence type="predicted"/>
<accession>A0A1Y1S4M3</accession>
<evidence type="ECO:0000313" key="3">
    <source>
        <dbReference type="Proteomes" id="UP000192639"/>
    </source>
</evidence>
<comment type="caution">
    <text evidence="2">The sequence shown here is derived from an EMBL/GenBank/DDBJ whole genome shotgun (WGS) entry which is preliminary data.</text>
</comment>
<sequence>MFMISVLFNLCCCISNKANPLLEPSNKGSGLMFDEYLDGIDAREYARDKARRFYDYIDRYSRRIPYLRRP</sequence>
<evidence type="ECO:0000256" key="1">
    <source>
        <dbReference type="SAM" id="SignalP"/>
    </source>
</evidence>
<name>A0A1Y1S4M3_9MICR</name>
<feature type="chain" id="PRO_5012982680" evidence="1">
    <location>
        <begin position="19"/>
        <end position="70"/>
    </location>
</feature>
<dbReference type="VEuPathDB" id="MicrosporidiaDB:ECANGB1_161"/>
<keyword evidence="1" id="KW-0732">Signal</keyword>
<feature type="signal peptide" evidence="1">
    <location>
        <begin position="1"/>
        <end position="18"/>
    </location>
</feature>
<dbReference type="AlphaFoldDB" id="A0A1Y1S4M3"/>
<organism evidence="2 3">
    <name type="scientific">Enterospora canceri</name>
    <dbReference type="NCBI Taxonomy" id="1081671"/>
    <lineage>
        <taxon>Eukaryota</taxon>
        <taxon>Fungi</taxon>
        <taxon>Fungi incertae sedis</taxon>
        <taxon>Microsporidia</taxon>
        <taxon>Enterocytozoonidae</taxon>
        <taxon>Enterospora</taxon>
    </lineage>
</organism>
<reference evidence="2 3" key="1">
    <citation type="journal article" date="2017" name="Environ. Microbiol.">
        <title>Decay of the glycolytic pathway and adaptation to intranuclear parasitism within Enterocytozoonidae microsporidia.</title>
        <authorList>
            <person name="Wiredu Boakye D."/>
            <person name="Jaroenlak P."/>
            <person name="Prachumwat A."/>
            <person name="Williams T.A."/>
            <person name="Bateman K.S."/>
            <person name="Itsathitphaisarn O."/>
            <person name="Sritunyalucksana K."/>
            <person name="Paszkiewicz K.H."/>
            <person name="Moore K.A."/>
            <person name="Stentiford G.D."/>
            <person name="Williams B.A."/>
        </authorList>
    </citation>
    <scope>NUCLEOTIDE SEQUENCE [LARGE SCALE GENOMIC DNA]</scope>
    <source>
        <strain evidence="2 3">GB1</strain>
    </source>
</reference>
<evidence type="ECO:0000313" key="2">
    <source>
        <dbReference type="EMBL" id="ORD93340.1"/>
    </source>
</evidence>
<keyword evidence="3" id="KW-1185">Reference proteome</keyword>
<dbReference type="Proteomes" id="UP000192639">
    <property type="component" value="Unassembled WGS sequence"/>
</dbReference>
<gene>
    <name evidence="2" type="ORF">ECANGB1_161</name>
</gene>